<keyword evidence="1" id="KW-1133">Transmembrane helix</keyword>
<dbReference type="AlphaFoldDB" id="A0A6J5EKQ4"/>
<evidence type="ECO:0000313" key="3">
    <source>
        <dbReference type="Proteomes" id="UP000494363"/>
    </source>
</evidence>
<dbReference type="RefSeq" id="WP_175229332.1">
    <property type="nucleotide sequence ID" value="NZ_CADIKH010000028.1"/>
</dbReference>
<keyword evidence="3" id="KW-1185">Reference proteome</keyword>
<accession>A0A6J5EKQ4</accession>
<dbReference type="EMBL" id="CADIKH010000028">
    <property type="protein sequence ID" value="CAB3765846.1"/>
    <property type="molecule type" value="Genomic_DNA"/>
</dbReference>
<reference evidence="2 3" key="1">
    <citation type="submission" date="2020-04" db="EMBL/GenBank/DDBJ databases">
        <authorList>
            <person name="De Canck E."/>
        </authorList>
    </citation>
    <scope>NUCLEOTIDE SEQUENCE [LARGE SCALE GENOMIC DNA]</scope>
    <source>
        <strain evidence="2 3">LMG 29542</strain>
    </source>
</reference>
<keyword evidence="1" id="KW-0472">Membrane</keyword>
<evidence type="ECO:0008006" key="4">
    <source>
        <dbReference type="Google" id="ProtNLM"/>
    </source>
</evidence>
<dbReference type="Gene3D" id="3.30.530.20">
    <property type="match status" value="1"/>
</dbReference>
<proteinExistence type="predicted"/>
<name>A0A6J5EKQ4_9BURK</name>
<evidence type="ECO:0000256" key="1">
    <source>
        <dbReference type="SAM" id="Phobius"/>
    </source>
</evidence>
<evidence type="ECO:0000313" key="2">
    <source>
        <dbReference type="EMBL" id="CAB3765846.1"/>
    </source>
</evidence>
<organism evidence="2 3">
    <name type="scientific">Paraburkholderia humisilvae</name>
    <dbReference type="NCBI Taxonomy" id="627669"/>
    <lineage>
        <taxon>Bacteria</taxon>
        <taxon>Pseudomonadati</taxon>
        <taxon>Pseudomonadota</taxon>
        <taxon>Betaproteobacteria</taxon>
        <taxon>Burkholderiales</taxon>
        <taxon>Burkholderiaceae</taxon>
        <taxon>Paraburkholderia</taxon>
    </lineage>
</organism>
<dbReference type="SUPFAM" id="SSF55961">
    <property type="entry name" value="Bet v1-like"/>
    <property type="match status" value="1"/>
</dbReference>
<sequence>MQVLGTKTKPVVDAASKAQPARRAWLWRLVARVGLGVTALVTLVTIANWLWLLSGSNKWELKTDKDGVQVYTMKTPGSAVLKVRGVKRFPEFSLSNHIAPLLDESIQNPTDCAKWVTGCLGYRILKHWDAQTQRNTTLWTVSLFPPFAPREMLLQGQLHQEPQTHVVTLENIAVPNALPPDDCCVRLEHLHNIWRYTPLSDGLIEVEVTYDLDMGGAFPQLLQNLHAPDIVYELLSTDIPKLLRQPRYRNAHLAFLAEGPGPVPAKP</sequence>
<feature type="transmembrane region" description="Helical" evidence="1">
    <location>
        <begin position="29"/>
        <end position="52"/>
    </location>
</feature>
<protein>
    <recommendedName>
        <fullName evidence="4">START domain-containing protein</fullName>
    </recommendedName>
</protein>
<dbReference type="Proteomes" id="UP000494363">
    <property type="component" value="Unassembled WGS sequence"/>
</dbReference>
<dbReference type="InterPro" id="IPR023393">
    <property type="entry name" value="START-like_dom_sf"/>
</dbReference>
<gene>
    <name evidence="2" type="ORF">LMG29542_05246</name>
</gene>
<keyword evidence="1" id="KW-0812">Transmembrane</keyword>